<evidence type="ECO:0000259" key="3">
    <source>
        <dbReference type="Pfam" id="PF23871"/>
    </source>
</evidence>
<accession>A0A285D6V6</accession>
<dbReference type="Pfam" id="PF23871">
    <property type="entry name" value="DUF7226"/>
    <property type="match status" value="1"/>
</dbReference>
<gene>
    <name evidence="4" type="ORF">SAMN05877753_11349</name>
</gene>
<evidence type="ECO:0000313" key="4">
    <source>
        <dbReference type="EMBL" id="SNX75549.1"/>
    </source>
</evidence>
<feature type="domain" description="DUF6996" evidence="1">
    <location>
        <begin position="5"/>
        <end position="73"/>
    </location>
</feature>
<sequence>MNQTDKAWYTLFERYDIVEKVNEYGFYEIKAKEIKEEREPRLMAKFDHFSNLPTLFKKHKLSILPISRSSYVIGTFEVFNKVAYDDSIRPEAIPFPTNITTIDPHNLYSESSALHCAEITGMIDEVLGEEAVQTVSGRMSSKEFDFSISTKSGYDHNVSIKNAQVEIDGGYESDSQFMIVEAKKETVDDFLIRQLYYPYRLWQEQTPKKIRPVFFTHSNDIFSFFVYEFTDPSKYNSLRLIKQKDFIIAHEELLLEDILEVYETTNLVPEPTIPFPQADKFKRVVNLLEHLIKNDLTKDFITMNYDFDSRQTNYYTDAGRYLGLIEKYSTGNGVMYRLTSRGRKIMKLPYKQKYLSLASTILEHEAFRRVFHEYIYNSEPPTRERIVEIMQSCNLFRVESGSTYWRRASTVSSWINWILDLTQV</sequence>
<name>A0A285D6V6_9BACI</name>
<evidence type="ECO:0008006" key="6">
    <source>
        <dbReference type="Google" id="ProtNLM"/>
    </source>
</evidence>
<dbReference type="EMBL" id="OAOP01000013">
    <property type="protein sequence ID" value="SNX75549.1"/>
    <property type="molecule type" value="Genomic_DNA"/>
</dbReference>
<reference evidence="4 5" key="1">
    <citation type="submission" date="2017-08" db="EMBL/GenBank/DDBJ databases">
        <authorList>
            <person name="de Groot N.N."/>
        </authorList>
    </citation>
    <scope>NUCLEOTIDE SEQUENCE [LARGE SCALE GENOMIC DNA]</scope>
    <source>
        <strain evidence="4 5">JC228</strain>
    </source>
</reference>
<proteinExistence type="predicted"/>
<organism evidence="4 5">
    <name type="scientific">Bacillus oleivorans</name>
    <dbReference type="NCBI Taxonomy" id="1448271"/>
    <lineage>
        <taxon>Bacteria</taxon>
        <taxon>Bacillati</taxon>
        <taxon>Bacillota</taxon>
        <taxon>Bacilli</taxon>
        <taxon>Bacillales</taxon>
        <taxon>Bacillaceae</taxon>
        <taxon>Bacillus</taxon>
    </lineage>
</organism>
<protein>
    <recommendedName>
        <fullName evidence="6">Translation elongation factor</fullName>
    </recommendedName>
</protein>
<evidence type="ECO:0000313" key="5">
    <source>
        <dbReference type="Proteomes" id="UP000219546"/>
    </source>
</evidence>
<dbReference type="Proteomes" id="UP000219546">
    <property type="component" value="Unassembled WGS sequence"/>
</dbReference>
<feature type="domain" description="DUF7226" evidence="3">
    <location>
        <begin position="283"/>
        <end position="422"/>
    </location>
</feature>
<dbReference type="InterPro" id="IPR054266">
    <property type="entry name" value="DUF6997"/>
</dbReference>
<evidence type="ECO:0000259" key="2">
    <source>
        <dbReference type="Pfam" id="PF22518"/>
    </source>
</evidence>
<dbReference type="RefSeq" id="WP_097160614.1">
    <property type="nucleotide sequence ID" value="NZ_JBEPMQ010000017.1"/>
</dbReference>
<feature type="domain" description="DUF6997" evidence="2">
    <location>
        <begin position="75"/>
        <end position="247"/>
    </location>
</feature>
<keyword evidence="5" id="KW-1185">Reference proteome</keyword>
<dbReference type="InterPro" id="IPR055650">
    <property type="entry name" value="DUF7226"/>
</dbReference>
<dbReference type="InterPro" id="IPR054265">
    <property type="entry name" value="DUF6996"/>
</dbReference>
<dbReference type="AlphaFoldDB" id="A0A285D6V6"/>
<dbReference type="Pfam" id="PF22518">
    <property type="entry name" value="DUF6997"/>
    <property type="match status" value="1"/>
</dbReference>
<dbReference type="OrthoDB" id="9774819at2"/>
<dbReference type="Pfam" id="PF22515">
    <property type="entry name" value="DUF6996"/>
    <property type="match status" value="1"/>
</dbReference>
<evidence type="ECO:0000259" key="1">
    <source>
        <dbReference type="Pfam" id="PF22515"/>
    </source>
</evidence>